<keyword evidence="2" id="KW-1185">Reference proteome</keyword>
<sequence>MYIEAQTERHCFCGKDKIGYQGRNYCMRTYVTVEQDKYTDSQTAVRCKAGLTDRLEMDKGSVLSMYLLATVIDWLADEVKKESPWSMNTVICDHGNSIQG</sequence>
<reference evidence="1 2" key="1">
    <citation type="submission" date="2021-06" db="EMBL/GenBank/DDBJ databases">
        <authorList>
            <person name="Palmer J.M."/>
        </authorList>
    </citation>
    <scope>NUCLEOTIDE SEQUENCE [LARGE SCALE GENOMIC DNA]</scope>
    <source>
        <strain evidence="1 2">XR_2019</strain>
        <tissue evidence="1">Muscle</tissue>
    </source>
</reference>
<protein>
    <submittedName>
        <fullName evidence="1">Uncharacterized protein</fullName>
    </submittedName>
</protein>
<dbReference type="EMBL" id="JAHRIM010071701">
    <property type="protein sequence ID" value="MEQ2273410.1"/>
    <property type="molecule type" value="Genomic_DNA"/>
</dbReference>
<accession>A0ABV0WWB8</accession>
<comment type="caution">
    <text evidence="1">The sequence shown here is derived from an EMBL/GenBank/DDBJ whole genome shotgun (WGS) entry which is preliminary data.</text>
</comment>
<evidence type="ECO:0000313" key="2">
    <source>
        <dbReference type="Proteomes" id="UP001444071"/>
    </source>
</evidence>
<gene>
    <name evidence="1" type="ORF">XENORESO_003690</name>
</gene>
<dbReference type="Proteomes" id="UP001444071">
    <property type="component" value="Unassembled WGS sequence"/>
</dbReference>
<organism evidence="1 2">
    <name type="scientific">Xenotaenia resolanae</name>
    <dbReference type="NCBI Taxonomy" id="208358"/>
    <lineage>
        <taxon>Eukaryota</taxon>
        <taxon>Metazoa</taxon>
        <taxon>Chordata</taxon>
        <taxon>Craniata</taxon>
        <taxon>Vertebrata</taxon>
        <taxon>Euteleostomi</taxon>
        <taxon>Actinopterygii</taxon>
        <taxon>Neopterygii</taxon>
        <taxon>Teleostei</taxon>
        <taxon>Neoteleostei</taxon>
        <taxon>Acanthomorphata</taxon>
        <taxon>Ovalentaria</taxon>
        <taxon>Atherinomorphae</taxon>
        <taxon>Cyprinodontiformes</taxon>
        <taxon>Goodeidae</taxon>
        <taxon>Xenotaenia</taxon>
    </lineage>
</organism>
<name>A0ABV0WWB8_9TELE</name>
<evidence type="ECO:0000313" key="1">
    <source>
        <dbReference type="EMBL" id="MEQ2273410.1"/>
    </source>
</evidence>
<proteinExistence type="predicted"/>